<evidence type="ECO:0000313" key="4">
    <source>
        <dbReference type="Proteomes" id="UP000026961"/>
    </source>
</evidence>
<keyword evidence="4" id="KW-1185">Reference proteome</keyword>
<proteinExistence type="predicted"/>
<reference evidence="3" key="2">
    <citation type="submission" date="2018-05" db="EMBL/GenBank/DDBJ databases">
        <title>OgluRS3 (Oryza glumaepatula Reference Sequence Version 3).</title>
        <authorList>
            <person name="Zhang J."/>
            <person name="Kudrna D."/>
            <person name="Lee S."/>
            <person name="Talag J."/>
            <person name="Welchert J."/>
            <person name="Wing R.A."/>
        </authorList>
    </citation>
    <scope>NUCLEOTIDE SEQUENCE [LARGE SCALE GENOMIC DNA]</scope>
</reference>
<keyword evidence="2" id="KW-0732">Signal</keyword>
<dbReference type="Gramene" id="OGLUM04G25440.1">
    <property type="protein sequence ID" value="OGLUM04G25440.1"/>
    <property type="gene ID" value="OGLUM04G25440"/>
</dbReference>
<feature type="chain" id="PRO_5002352555" description="PORR domain-containing protein" evidence="2">
    <location>
        <begin position="39"/>
        <end position="145"/>
    </location>
</feature>
<evidence type="ECO:0000313" key="3">
    <source>
        <dbReference type="EnsemblPlants" id="OGLUM04G25440.1"/>
    </source>
</evidence>
<accession>A0A0D9ZQS3</accession>
<name>A0A0D9ZQS3_9ORYZ</name>
<feature type="region of interest" description="Disordered" evidence="1">
    <location>
        <begin position="107"/>
        <end position="145"/>
    </location>
</feature>
<dbReference type="HOGENOM" id="CLU_169266_0_0_1"/>
<evidence type="ECO:0008006" key="5">
    <source>
        <dbReference type="Google" id="ProtNLM"/>
    </source>
</evidence>
<sequence>MGQDHDGAARGGATPRPHLREACVTHLLLVAAAPLVDALRASPAEPLALFNLGRRLLLRLHRRGALYFLHLFPRMFGLRAPLPLSLSLTAPATELLAVAASPTAAAASSGERWGDSDGRAAPRVPSDLGEESEGRRRGSGLVSGV</sequence>
<dbReference type="AlphaFoldDB" id="A0A0D9ZQS3"/>
<evidence type="ECO:0000256" key="2">
    <source>
        <dbReference type="SAM" id="SignalP"/>
    </source>
</evidence>
<dbReference type="Proteomes" id="UP000026961">
    <property type="component" value="Chromosome 4"/>
</dbReference>
<reference evidence="3" key="1">
    <citation type="submission" date="2015-04" db="UniProtKB">
        <authorList>
            <consortium name="EnsemblPlants"/>
        </authorList>
    </citation>
    <scope>IDENTIFICATION</scope>
</reference>
<evidence type="ECO:0000256" key="1">
    <source>
        <dbReference type="SAM" id="MobiDB-lite"/>
    </source>
</evidence>
<protein>
    <recommendedName>
        <fullName evidence="5">PORR domain-containing protein</fullName>
    </recommendedName>
</protein>
<organism evidence="3">
    <name type="scientific">Oryza glumipatula</name>
    <dbReference type="NCBI Taxonomy" id="40148"/>
    <lineage>
        <taxon>Eukaryota</taxon>
        <taxon>Viridiplantae</taxon>
        <taxon>Streptophyta</taxon>
        <taxon>Embryophyta</taxon>
        <taxon>Tracheophyta</taxon>
        <taxon>Spermatophyta</taxon>
        <taxon>Magnoliopsida</taxon>
        <taxon>Liliopsida</taxon>
        <taxon>Poales</taxon>
        <taxon>Poaceae</taxon>
        <taxon>BOP clade</taxon>
        <taxon>Oryzoideae</taxon>
        <taxon>Oryzeae</taxon>
        <taxon>Oryzinae</taxon>
        <taxon>Oryza</taxon>
    </lineage>
</organism>
<dbReference type="EnsemblPlants" id="OGLUM04G25440.1">
    <property type="protein sequence ID" value="OGLUM04G25440.1"/>
    <property type="gene ID" value="OGLUM04G25440"/>
</dbReference>
<feature type="signal peptide" evidence="2">
    <location>
        <begin position="1"/>
        <end position="38"/>
    </location>
</feature>